<keyword evidence="1" id="KW-0472">Membrane</keyword>
<dbReference type="EMBL" id="CP006932">
    <property type="protein sequence ID" value="AHK22640.1"/>
    <property type="molecule type" value="Genomic_DNA"/>
</dbReference>
<keyword evidence="3" id="KW-1185">Reference proteome</keyword>
<dbReference type="AlphaFoldDB" id="W8GT84"/>
<dbReference type="STRING" id="1427984.X271_00540"/>
<dbReference type="KEGG" id="hcr:X271_00540"/>
<proteinExistence type="predicted"/>
<organism evidence="2 3">
    <name type="scientific">Candidatus Hepatoplasma crinochetorum Av</name>
    <dbReference type="NCBI Taxonomy" id="1427984"/>
    <lineage>
        <taxon>Bacteria</taxon>
        <taxon>Bacillati</taxon>
        <taxon>Mycoplasmatota</taxon>
        <taxon>Mollicutes</taxon>
        <taxon>Candidatus Hepatoplasmataceae</taxon>
        <taxon>Candidatus Hepatoplasma</taxon>
    </lineage>
</organism>
<dbReference type="HOGENOM" id="CLU_3181485_0_0_14"/>
<feature type="transmembrane region" description="Helical" evidence="1">
    <location>
        <begin position="6"/>
        <end position="26"/>
    </location>
</feature>
<keyword evidence="1" id="KW-1133">Transmembrane helix</keyword>
<reference evidence="2 3" key="1">
    <citation type="journal article" date="2014" name="Genome Biol. Evol.">
        <title>Phylogenomics of "Candidatus Hepatoplasma crinochetorum," a Lineage of Mollicutes Associated with Noninsect Arthropods.</title>
        <authorList>
            <person name="Leclercq S."/>
            <person name="Dittmer J."/>
            <person name="Bouchon D."/>
            <person name="Cordaux R."/>
        </authorList>
    </citation>
    <scope>NUCLEOTIDE SEQUENCE [LARGE SCALE GENOMIC DNA]</scope>
    <source>
        <strain evidence="2 3">Av</strain>
    </source>
</reference>
<evidence type="ECO:0000313" key="3">
    <source>
        <dbReference type="Proteomes" id="UP000019450"/>
    </source>
</evidence>
<accession>W8GT84</accession>
<dbReference type="Proteomes" id="UP000019450">
    <property type="component" value="Chromosome"/>
</dbReference>
<keyword evidence="1" id="KW-0812">Transmembrane</keyword>
<sequence>MLLIFINIINIDMLVILVVIINGFYVKQPKINIFLIKEMYDKTKNQ</sequence>
<name>W8GT84_9MOLU</name>
<evidence type="ECO:0000313" key="2">
    <source>
        <dbReference type="EMBL" id="AHK22640.1"/>
    </source>
</evidence>
<gene>
    <name evidence="2" type="ORF">X271_00540</name>
</gene>
<evidence type="ECO:0000256" key="1">
    <source>
        <dbReference type="SAM" id="Phobius"/>
    </source>
</evidence>
<protein>
    <submittedName>
        <fullName evidence="2">Uncharacterized protein</fullName>
    </submittedName>
</protein>